<dbReference type="InterPro" id="IPR005467">
    <property type="entry name" value="His_kinase_dom"/>
</dbReference>
<evidence type="ECO:0000256" key="7">
    <source>
        <dbReference type="ARBA" id="ARBA00023012"/>
    </source>
</evidence>
<evidence type="ECO:0000256" key="6">
    <source>
        <dbReference type="ARBA" id="ARBA00022840"/>
    </source>
</evidence>
<dbReference type="PRINTS" id="PR00344">
    <property type="entry name" value="BCTRLSENSOR"/>
</dbReference>
<dbReference type="GO" id="GO:0004673">
    <property type="term" value="F:protein histidine kinase activity"/>
    <property type="evidence" value="ECO:0007669"/>
    <property type="project" value="UniProtKB-EC"/>
</dbReference>
<dbReference type="InterPro" id="IPR050351">
    <property type="entry name" value="BphY/WalK/GraS-like"/>
</dbReference>
<dbReference type="GO" id="GO:0030295">
    <property type="term" value="F:protein kinase activator activity"/>
    <property type="evidence" value="ECO:0007669"/>
    <property type="project" value="TreeGrafter"/>
</dbReference>
<protein>
    <recommendedName>
        <fullName evidence="2">histidine kinase</fullName>
        <ecNumber evidence="2">2.7.13.3</ecNumber>
    </recommendedName>
</protein>
<dbReference type="Gene3D" id="1.10.287.130">
    <property type="match status" value="1"/>
</dbReference>
<keyword evidence="3" id="KW-0808">Transferase</keyword>
<dbReference type="AlphaFoldDB" id="V5WE28"/>
<dbReference type="OrthoDB" id="344048at2"/>
<keyword evidence="8" id="KW-0175">Coiled coil</keyword>
<dbReference type="GO" id="GO:0000156">
    <property type="term" value="F:phosphorelay response regulator activity"/>
    <property type="evidence" value="ECO:0007669"/>
    <property type="project" value="TreeGrafter"/>
</dbReference>
<evidence type="ECO:0000256" key="2">
    <source>
        <dbReference type="ARBA" id="ARBA00012438"/>
    </source>
</evidence>
<dbReference type="PROSITE" id="PS50109">
    <property type="entry name" value="HIS_KIN"/>
    <property type="match status" value="1"/>
</dbReference>
<reference evidence="10 11" key="1">
    <citation type="journal article" date="2015" name="Stand. Genomic Sci.">
        <title>Complete genome sequence and description of Salinispira pacifica gen. nov., sp. nov., a novel spirochaete isolated form a hypersaline microbial mat.</title>
        <authorList>
            <person name="Ben Hania W."/>
            <person name="Joseph M."/>
            <person name="Schumann P."/>
            <person name="Bunk B."/>
            <person name="Fiebig A."/>
            <person name="Sproer C."/>
            <person name="Klenk H.P."/>
            <person name="Fardeau M.L."/>
            <person name="Spring S."/>
        </authorList>
    </citation>
    <scope>NUCLEOTIDE SEQUENCE [LARGE SCALE GENOMIC DNA]</scope>
    <source>
        <strain evidence="10 11">L21-RPul-D2</strain>
    </source>
</reference>
<dbReference type="STRING" id="1307761.L21SP2_0619"/>
<dbReference type="PANTHER" id="PTHR42878:SF7">
    <property type="entry name" value="SENSOR HISTIDINE KINASE GLRK"/>
    <property type="match status" value="1"/>
</dbReference>
<accession>V5WE28</accession>
<dbReference type="Proteomes" id="UP000018680">
    <property type="component" value="Chromosome"/>
</dbReference>
<dbReference type="GO" id="GO:0005524">
    <property type="term" value="F:ATP binding"/>
    <property type="evidence" value="ECO:0007669"/>
    <property type="project" value="UniProtKB-KW"/>
</dbReference>
<evidence type="ECO:0000256" key="5">
    <source>
        <dbReference type="ARBA" id="ARBA00022777"/>
    </source>
</evidence>
<evidence type="ECO:0000256" key="1">
    <source>
        <dbReference type="ARBA" id="ARBA00000085"/>
    </source>
</evidence>
<evidence type="ECO:0000256" key="3">
    <source>
        <dbReference type="ARBA" id="ARBA00022679"/>
    </source>
</evidence>
<evidence type="ECO:0000313" key="11">
    <source>
        <dbReference type="Proteomes" id="UP000018680"/>
    </source>
</evidence>
<evidence type="ECO:0000313" key="10">
    <source>
        <dbReference type="EMBL" id="AHC14048.1"/>
    </source>
</evidence>
<evidence type="ECO:0000256" key="8">
    <source>
        <dbReference type="SAM" id="Coils"/>
    </source>
</evidence>
<dbReference type="eggNOG" id="COG4191">
    <property type="taxonomic scope" value="Bacteria"/>
</dbReference>
<name>V5WE28_9SPIO</name>
<keyword evidence="7" id="KW-0902">Two-component regulatory system</keyword>
<dbReference type="KEGG" id="slr:L21SP2_0619"/>
<keyword evidence="6" id="KW-0067">ATP-binding</keyword>
<proteinExistence type="predicted"/>
<comment type="catalytic activity">
    <reaction evidence="1">
        <text>ATP + protein L-histidine = ADP + protein N-phospho-L-histidine.</text>
        <dbReference type="EC" id="2.7.13.3"/>
    </reaction>
</comment>
<dbReference type="PANTHER" id="PTHR42878">
    <property type="entry name" value="TWO-COMPONENT HISTIDINE KINASE"/>
    <property type="match status" value="1"/>
</dbReference>
<dbReference type="EC" id="2.7.13.3" evidence="2"/>
<sequence length="390" mass="43393">MSDNTGIGQLLVMQSVLINLPNQESIFEFITRGLRSLPAIQSVRMLEAEDNGRVQPHIDSPPADCILQIEPGEEGDPGIVAELNPDPEFNAYRPYLNNFFTMVRFIIRFKKQQAQLEWKNTELENALETENRLRSELILKEKILGLNPLSTIIAHEMSTPIGNITTISSSLKSITENLQNSVSEGLSKSQLLTRLDQMDHGFSDILKAAKQMSRLISRLQHLIDAGHVEPSSHFNLLQLCRDVCDMVVHNNGWKQHQMELQIEENLHICTDKGALAQILEIFLENALIHGYGNNNAADNMAGPIIIGAEQSGLKDISIWVQDFGTGIEAENLGRVFDPFYTTRLSQGRDGLGLSIAYRLTTQVLRGHVDVESSPGSGSKFSIILPGCRDN</sequence>
<dbReference type="InterPro" id="IPR036890">
    <property type="entry name" value="HATPase_C_sf"/>
</dbReference>
<dbReference type="Gene3D" id="3.30.565.10">
    <property type="entry name" value="Histidine kinase-like ATPase, C-terminal domain"/>
    <property type="match status" value="1"/>
</dbReference>
<dbReference type="InterPro" id="IPR003594">
    <property type="entry name" value="HATPase_dom"/>
</dbReference>
<dbReference type="RefSeq" id="WP_024266980.1">
    <property type="nucleotide sequence ID" value="NC_023035.1"/>
</dbReference>
<keyword evidence="11" id="KW-1185">Reference proteome</keyword>
<dbReference type="EMBL" id="CP006939">
    <property type="protein sequence ID" value="AHC14048.1"/>
    <property type="molecule type" value="Genomic_DNA"/>
</dbReference>
<dbReference type="GO" id="GO:0007234">
    <property type="term" value="P:osmosensory signaling via phosphorelay pathway"/>
    <property type="evidence" value="ECO:0007669"/>
    <property type="project" value="TreeGrafter"/>
</dbReference>
<organism evidence="10 11">
    <name type="scientific">Salinispira pacifica</name>
    <dbReference type="NCBI Taxonomy" id="1307761"/>
    <lineage>
        <taxon>Bacteria</taxon>
        <taxon>Pseudomonadati</taxon>
        <taxon>Spirochaetota</taxon>
        <taxon>Spirochaetia</taxon>
        <taxon>Spirochaetales</taxon>
        <taxon>Spirochaetaceae</taxon>
        <taxon>Salinispira</taxon>
    </lineage>
</organism>
<dbReference type="InterPro" id="IPR004358">
    <property type="entry name" value="Sig_transdc_His_kin-like_C"/>
</dbReference>
<keyword evidence="4" id="KW-0547">Nucleotide-binding</keyword>
<evidence type="ECO:0000259" key="9">
    <source>
        <dbReference type="PROSITE" id="PS50109"/>
    </source>
</evidence>
<dbReference type="Pfam" id="PF02518">
    <property type="entry name" value="HATPase_c"/>
    <property type="match status" value="1"/>
</dbReference>
<keyword evidence="5 10" id="KW-0418">Kinase</keyword>
<dbReference type="HOGENOM" id="CLU_707675_0_0_12"/>
<evidence type="ECO:0000256" key="4">
    <source>
        <dbReference type="ARBA" id="ARBA00022741"/>
    </source>
</evidence>
<gene>
    <name evidence="10" type="ORF">L21SP2_0619</name>
</gene>
<dbReference type="SMART" id="SM00387">
    <property type="entry name" value="HATPase_c"/>
    <property type="match status" value="1"/>
</dbReference>
<feature type="domain" description="Histidine kinase" evidence="9">
    <location>
        <begin position="152"/>
        <end position="388"/>
    </location>
</feature>
<feature type="coiled-coil region" evidence="8">
    <location>
        <begin position="113"/>
        <end position="140"/>
    </location>
</feature>
<dbReference type="SUPFAM" id="SSF55874">
    <property type="entry name" value="ATPase domain of HSP90 chaperone/DNA topoisomerase II/histidine kinase"/>
    <property type="match status" value="1"/>
</dbReference>